<dbReference type="AlphaFoldDB" id="A0A941EK89"/>
<dbReference type="InterPro" id="IPR017938">
    <property type="entry name" value="Riboflavin_synthase-like_b-brl"/>
</dbReference>
<dbReference type="RefSeq" id="WP_212526930.1">
    <property type="nucleotide sequence ID" value="NZ_JAGSOG010000010.1"/>
</dbReference>
<dbReference type="InterPro" id="IPR013112">
    <property type="entry name" value="FAD-bd_8"/>
</dbReference>
<comment type="caution">
    <text evidence="15">The sequence shown here is derived from an EMBL/GenBank/DDBJ whole genome shotgun (WGS) entry which is preliminary data.</text>
</comment>
<evidence type="ECO:0000256" key="8">
    <source>
        <dbReference type="ARBA" id="ARBA00022989"/>
    </source>
</evidence>
<dbReference type="EMBL" id="JAGSOG010000010">
    <property type="protein sequence ID" value="MBR7832403.1"/>
    <property type="molecule type" value="Genomic_DNA"/>
</dbReference>
<keyword evidence="6" id="KW-0479">Metal-binding</keyword>
<evidence type="ECO:0000256" key="5">
    <source>
        <dbReference type="ARBA" id="ARBA00022714"/>
    </source>
</evidence>
<dbReference type="Pfam" id="PF00175">
    <property type="entry name" value="NAD_binding_1"/>
    <property type="match status" value="1"/>
</dbReference>
<keyword evidence="3" id="KW-0285">Flavoprotein</keyword>
<proteinExistence type="predicted"/>
<dbReference type="PANTHER" id="PTHR47354">
    <property type="entry name" value="NADH OXIDOREDUCTASE HCR"/>
    <property type="match status" value="1"/>
</dbReference>
<evidence type="ECO:0000256" key="1">
    <source>
        <dbReference type="ARBA" id="ARBA00001974"/>
    </source>
</evidence>
<dbReference type="InterPro" id="IPR013130">
    <property type="entry name" value="Fe3_Rdtase_TM_dom"/>
</dbReference>
<evidence type="ECO:0000256" key="11">
    <source>
        <dbReference type="ARBA" id="ARBA00023014"/>
    </source>
</evidence>
<evidence type="ECO:0000256" key="7">
    <source>
        <dbReference type="ARBA" id="ARBA00022827"/>
    </source>
</evidence>
<keyword evidence="4 13" id="KW-0812">Transmembrane</keyword>
<dbReference type="InterPro" id="IPR039261">
    <property type="entry name" value="FNR_nucleotide-bd"/>
</dbReference>
<keyword evidence="5" id="KW-0001">2Fe-2S</keyword>
<evidence type="ECO:0000256" key="2">
    <source>
        <dbReference type="ARBA" id="ARBA00004141"/>
    </source>
</evidence>
<evidence type="ECO:0000256" key="6">
    <source>
        <dbReference type="ARBA" id="ARBA00022723"/>
    </source>
</evidence>
<sequence length="487" mass="55175">MEPSPGPAGVIRRIEPEVETTGSIYPFVRTFPNPHSKSVREARPMLSRLALSTLLLIIALGGAVELLTLWWMQTPPSRVQNLSEELIMGAQLTGLIGGYLLLIEVALMARLPWLEHRIGSWLASLHRYLGGYLFMLLTMHVGLVLAGYSLSLGAPVNTVFLDVMRTYPDVLIATIAYLLLLCLGLSSARKIRRKLGYERWHMIHLIAYPAGILAYGHEIAMGAQFTRNEYARYTWTGLSVAVAFAVFVHRVYVPLRRHVRHRLRISHIVAEAPDTFSIYIKGSHIDDLNAVGGQYFRWRFMARGVWYQSHPFSLSAHPTDDTLRLTIKGVGGYTRRLKRRLRPGQRVFADGPYGAFTAVLRRRRRVLLIGGGVGVTPLRAIAETLDGNERDVIFAQRASSEHDLLMADELWRMQRQGKLTFLPILGKRGKTAKEDPMHPQQLLWRIPDLREREVFICGSPGMVNASIRNLRKAGVKRRYIHSELFDF</sequence>
<dbReference type="Pfam" id="PF01794">
    <property type="entry name" value="Ferric_reduct"/>
    <property type="match status" value="1"/>
</dbReference>
<dbReference type="SUPFAM" id="SSF52343">
    <property type="entry name" value="Ferredoxin reductase-like, C-terminal NADP-linked domain"/>
    <property type="match status" value="1"/>
</dbReference>
<dbReference type="GO" id="GO:0051537">
    <property type="term" value="F:2 iron, 2 sulfur cluster binding"/>
    <property type="evidence" value="ECO:0007669"/>
    <property type="project" value="UniProtKB-KW"/>
</dbReference>
<evidence type="ECO:0000256" key="3">
    <source>
        <dbReference type="ARBA" id="ARBA00022630"/>
    </source>
</evidence>
<accession>A0A941EK89</accession>
<dbReference type="Pfam" id="PF08022">
    <property type="entry name" value="FAD_binding_8"/>
    <property type="match status" value="1"/>
</dbReference>
<dbReference type="PROSITE" id="PS51384">
    <property type="entry name" value="FAD_FR"/>
    <property type="match status" value="1"/>
</dbReference>
<dbReference type="InterPro" id="IPR001433">
    <property type="entry name" value="OxRdtase_FAD/NAD-bd"/>
</dbReference>
<protein>
    <submittedName>
        <fullName evidence="15">Ferric reductase-like transmembrane domain-containing protein</fullName>
    </submittedName>
</protein>
<dbReference type="SUPFAM" id="SSF63380">
    <property type="entry name" value="Riboflavin synthase domain-like"/>
    <property type="match status" value="1"/>
</dbReference>
<evidence type="ECO:0000259" key="14">
    <source>
        <dbReference type="PROSITE" id="PS51384"/>
    </source>
</evidence>
<keyword evidence="16" id="KW-1185">Reference proteome</keyword>
<feature type="transmembrane region" description="Helical" evidence="13">
    <location>
        <begin position="132"/>
        <end position="150"/>
    </location>
</feature>
<dbReference type="PANTHER" id="PTHR47354:SF8">
    <property type="entry name" value="1,2-PHENYLACETYL-COA EPOXIDASE, SUBUNIT E"/>
    <property type="match status" value="1"/>
</dbReference>
<feature type="transmembrane region" description="Helical" evidence="13">
    <location>
        <begin position="200"/>
        <end position="221"/>
    </location>
</feature>
<evidence type="ECO:0000313" key="15">
    <source>
        <dbReference type="EMBL" id="MBR7832403.1"/>
    </source>
</evidence>
<gene>
    <name evidence="15" type="ORF">KDL01_03990</name>
</gene>
<dbReference type="Gene3D" id="2.40.30.10">
    <property type="entry name" value="Translation factors"/>
    <property type="match status" value="1"/>
</dbReference>
<comment type="subcellular location">
    <subcellularLocation>
        <location evidence="2">Membrane</location>
        <topology evidence="2">Multi-pass membrane protein</topology>
    </subcellularLocation>
</comment>
<dbReference type="InterPro" id="IPR017927">
    <property type="entry name" value="FAD-bd_FR_type"/>
</dbReference>
<organism evidence="15 16">
    <name type="scientific">Actinospica durhamensis</name>
    <dbReference type="NCBI Taxonomy" id="1508375"/>
    <lineage>
        <taxon>Bacteria</taxon>
        <taxon>Bacillati</taxon>
        <taxon>Actinomycetota</taxon>
        <taxon>Actinomycetes</taxon>
        <taxon>Catenulisporales</taxon>
        <taxon>Actinospicaceae</taxon>
        <taxon>Actinospica</taxon>
    </lineage>
</organism>
<evidence type="ECO:0000256" key="10">
    <source>
        <dbReference type="ARBA" id="ARBA00023004"/>
    </source>
</evidence>
<reference evidence="15" key="1">
    <citation type="submission" date="2021-04" db="EMBL/GenBank/DDBJ databases">
        <title>Genome based classification of Actinospica acidithermotolerans sp. nov., an actinobacterium isolated from an Indonesian hot spring.</title>
        <authorList>
            <person name="Kusuma A.B."/>
            <person name="Putra K.E."/>
            <person name="Nafisah S."/>
            <person name="Loh J."/>
            <person name="Nouioui I."/>
            <person name="Goodfellow M."/>
        </authorList>
    </citation>
    <scope>NUCLEOTIDE SEQUENCE</scope>
    <source>
        <strain evidence="15">CSCA 57</strain>
    </source>
</reference>
<dbReference type="GO" id="GO:0046872">
    <property type="term" value="F:metal ion binding"/>
    <property type="evidence" value="ECO:0007669"/>
    <property type="project" value="UniProtKB-KW"/>
</dbReference>
<keyword evidence="8 13" id="KW-1133">Transmembrane helix</keyword>
<name>A0A941EK89_9ACTN</name>
<keyword evidence="10" id="KW-0408">Iron</keyword>
<evidence type="ECO:0000313" key="16">
    <source>
        <dbReference type="Proteomes" id="UP000675781"/>
    </source>
</evidence>
<dbReference type="Proteomes" id="UP000675781">
    <property type="component" value="Unassembled WGS sequence"/>
</dbReference>
<evidence type="ECO:0000256" key="9">
    <source>
        <dbReference type="ARBA" id="ARBA00023002"/>
    </source>
</evidence>
<feature type="transmembrane region" description="Helical" evidence="13">
    <location>
        <begin position="92"/>
        <end position="111"/>
    </location>
</feature>
<feature type="transmembrane region" description="Helical" evidence="13">
    <location>
        <begin position="233"/>
        <end position="253"/>
    </location>
</feature>
<keyword evidence="11" id="KW-0411">Iron-sulfur</keyword>
<keyword evidence="12 13" id="KW-0472">Membrane</keyword>
<evidence type="ECO:0000256" key="12">
    <source>
        <dbReference type="ARBA" id="ARBA00023136"/>
    </source>
</evidence>
<dbReference type="InterPro" id="IPR050415">
    <property type="entry name" value="MRET"/>
</dbReference>
<keyword evidence="9" id="KW-0560">Oxidoreductase</keyword>
<evidence type="ECO:0000256" key="4">
    <source>
        <dbReference type="ARBA" id="ARBA00022692"/>
    </source>
</evidence>
<comment type="cofactor">
    <cofactor evidence="1">
        <name>FAD</name>
        <dbReference type="ChEBI" id="CHEBI:57692"/>
    </cofactor>
</comment>
<dbReference type="Gene3D" id="3.40.50.80">
    <property type="entry name" value="Nucleotide-binding domain of ferredoxin-NADP reductase (FNR) module"/>
    <property type="match status" value="1"/>
</dbReference>
<feature type="transmembrane region" description="Helical" evidence="13">
    <location>
        <begin position="170"/>
        <end position="188"/>
    </location>
</feature>
<feature type="domain" description="FAD-binding FR-type" evidence="14">
    <location>
        <begin position="258"/>
        <end position="359"/>
    </location>
</feature>
<keyword evidence="7" id="KW-0274">FAD</keyword>
<dbReference type="GO" id="GO:0050660">
    <property type="term" value="F:flavin adenine dinucleotide binding"/>
    <property type="evidence" value="ECO:0007669"/>
    <property type="project" value="TreeGrafter"/>
</dbReference>
<feature type="transmembrane region" description="Helical" evidence="13">
    <location>
        <begin position="49"/>
        <end position="72"/>
    </location>
</feature>
<evidence type="ECO:0000256" key="13">
    <source>
        <dbReference type="SAM" id="Phobius"/>
    </source>
</evidence>
<dbReference type="GO" id="GO:0016020">
    <property type="term" value="C:membrane"/>
    <property type="evidence" value="ECO:0007669"/>
    <property type="project" value="UniProtKB-SubCell"/>
</dbReference>
<dbReference type="GO" id="GO:0016491">
    <property type="term" value="F:oxidoreductase activity"/>
    <property type="evidence" value="ECO:0007669"/>
    <property type="project" value="UniProtKB-KW"/>
</dbReference>